<organism evidence="2 3">
    <name type="scientific">Colocasia esculenta</name>
    <name type="common">Wild taro</name>
    <name type="synonym">Arum esculentum</name>
    <dbReference type="NCBI Taxonomy" id="4460"/>
    <lineage>
        <taxon>Eukaryota</taxon>
        <taxon>Viridiplantae</taxon>
        <taxon>Streptophyta</taxon>
        <taxon>Embryophyta</taxon>
        <taxon>Tracheophyta</taxon>
        <taxon>Spermatophyta</taxon>
        <taxon>Magnoliopsida</taxon>
        <taxon>Liliopsida</taxon>
        <taxon>Araceae</taxon>
        <taxon>Aroideae</taxon>
        <taxon>Colocasieae</taxon>
        <taxon>Colocasia</taxon>
    </lineage>
</organism>
<dbReference type="Proteomes" id="UP000652761">
    <property type="component" value="Unassembled WGS sequence"/>
</dbReference>
<reference evidence="2" key="1">
    <citation type="submission" date="2017-07" db="EMBL/GenBank/DDBJ databases">
        <title>Taro Niue Genome Assembly and Annotation.</title>
        <authorList>
            <person name="Atibalentja N."/>
            <person name="Keating K."/>
            <person name="Fields C.J."/>
        </authorList>
    </citation>
    <scope>NUCLEOTIDE SEQUENCE</scope>
    <source>
        <strain evidence="2">Niue_2</strain>
        <tissue evidence="2">Leaf</tissue>
    </source>
</reference>
<keyword evidence="3" id="KW-1185">Reference proteome</keyword>
<evidence type="ECO:0000313" key="2">
    <source>
        <dbReference type="EMBL" id="MQL70180.1"/>
    </source>
</evidence>
<comment type="caution">
    <text evidence="2">The sequence shown here is derived from an EMBL/GenBank/DDBJ whole genome shotgun (WGS) entry which is preliminary data.</text>
</comment>
<dbReference type="EMBL" id="NMUH01000059">
    <property type="protein sequence ID" value="MQL70180.1"/>
    <property type="molecule type" value="Genomic_DNA"/>
</dbReference>
<protein>
    <submittedName>
        <fullName evidence="2">Uncharacterized protein</fullName>
    </submittedName>
</protein>
<feature type="region of interest" description="Disordered" evidence="1">
    <location>
        <begin position="16"/>
        <end position="83"/>
    </location>
</feature>
<feature type="compositionally biased region" description="Basic and acidic residues" evidence="1">
    <location>
        <begin position="55"/>
        <end position="67"/>
    </location>
</feature>
<evidence type="ECO:0000313" key="3">
    <source>
        <dbReference type="Proteomes" id="UP000652761"/>
    </source>
</evidence>
<proteinExistence type="predicted"/>
<sequence length="123" mass="13110">MEATGVAIPVKAVHWLGGGDPDRAEAAREPIKGPQGPLLRGLAKMASHGRCNVQAREDEQRHEERGEQQAPAPQGPTVLPPPPLLDYGVFMQGLVEVMQTQAQTQAALWAQLQAQAQAPAPVP</sequence>
<feature type="compositionally biased region" description="Basic and acidic residues" evidence="1">
    <location>
        <begin position="20"/>
        <end position="31"/>
    </location>
</feature>
<gene>
    <name evidence="2" type="ORF">Taro_002487</name>
</gene>
<name>A0A843TLN4_COLES</name>
<accession>A0A843TLN4</accession>
<dbReference type="AlphaFoldDB" id="A0A843TLN4"/>
<evidence type="ECO:0000256" key="1">
    <source>
        <dbReference type="SAM" id="MobiDB-lite"/>
    </source>
</evidence>